<protein>
    <submittedName>
        <fullName evidence="4">Transmembrane protein</fullName>
    </submittedName>
</protein>
<evidence type="ECO:0000256" key="1">
    <source>
        <dbReference type="SAM" id="MobiDB-lite"/>
    </source>
</evidence>
<feature type="compositionally biased region" description="Basic and acidic residues" evidence="1">
    <location>
        <begin position="22"/>
        <end position="38"/>
    </location>
</feature>
<evidence type="ECO:0000256" key="2">
    <source>
        <dbReference type="SAM" id="Phobius"/>
    </source>
</evidence>
<dbReference type="AlphaFoldDB" id="A0A7E4UZQ0"/>
<dbReference type="WBParaSite" id="Pan_g1453.t1">
    <property type="protein sequence ID" value="Pan_g1453.t1"/>
    <property type="gene ID" value="Pan_g1453"/>
</dbReference>
<feature type="compositionally biased region" description="Polar residues" evidence="1">
    <location>
        <begin position="63"/>
        <end position="73"/>
    </location>
</feature>
<evidence type="ECO:0000313" key="3">
    <source>
        <dbReference type="Proteomes" id="UP000492821"/>
    </source>
</evidence>
<keyword evidence="2" id="KW-1133">Transmembrane helix</keyword>
<organism evidence="3 4">
    <name type="scientific">Panagrellus redivivus</name>
    <name type="common">Microworm</name>
    <dbReference type="NCBI Taxonomy" id="6233"/>
    <lineage>
        <taxon>Eukaryota</taxon>
        <taxon>Metazoa</taxon>
        <taxon>Ecdysozoa</taxon>
        <taxon>Nematoda</taxon>
        <taxon>Chromadorea</taxon>
        <taxon>Rhabditida</taxon>
        <taxon>Tylenchina</taxon>
        <taxon>Panagrolaimomorpha</taxon>
        <taxon>Panagrolaimoidea</taxon>
        <taxon>Panagrolaimidae</taxon>
        <taxon>Panagrellus</taxon>
    </lineage>
</organism>
<proteinExistence type="predicted"/>
<name>A0A7E4UZQ0_PANRE</name>
<feature type="compositionally biased region" description="Basic residues" evidence="1">
    <location>
        <begin position="74"/>
        <end position="96"/>
    </location>
</feature>
<accession>A0A7E4UZQ0</accession>
<keyword evidence="3" id="KW-1185">Reference proteome</keyword>
<feature type="region of interest" description="Disordered" evidence="1">
    <location>
        <begin position="1"/>
        <end position="138"/>
    </location>
</feature>
<reference evidence="4" key="2">
    <citation type="submission" date="2020-10" db="UniProtKB">
        <authorList>
            <consortium name="WormBaseParasite"/>
        </authorList>
    </citation>
    <scope>IDENTIFICATION</scope>
</reference>
<feature type="region of interest" description="Disordered" evidence="1">
    <location>
        <begin position="155"/>
        <end position="176"/>
    </location>
</feature>
<dbReference type="Proteomes" id="UP000492821">
    <property type="component" value="Unassembled WGS sequence"/>
</dbReference>
<feature type="transmembrane region" description="Helical" evidence="2">
    <location>
        <begin position="234"/>
        <end position="261"/>
    </location>
</feature>
<feature type="compositionally biased region" description="Basic and acidic residues" evidence="1">
    <location>
        <begin position="1"/>
        <end position="13"/>
    </location>
</feature>
<reference evidence="3" key="1">
    <citation type="journal article" date="2013" name="Genetics">
        <title>The draft genome and transcriptome of Panagrellus redivivus are shaped by the harsh demands of a free-living lifestyle.</title>
        <authorList>
            <person name="Srinivasan J."/>
            <person name="Dillman A.R."/>
            <person name="Macchietto M.G."/>
            <person name="Heikkinen L."/>
            <person name="Lakso M."/>
            <person name="Fracchia K.M."/>
            <person name="Antoshechkin I."/>
            <person name="Mortazavi A."/>
            <person name="Wong G."/>
            <person name="Sternberg P.W."/>
        </authorList>
    </citation>
    <scope>NUCLEOTIDE SEQUENCE [LARGE SCALE GENOMIC DNA]</scope>
    <source>
        <strain evidence="3">MT8872</strain>
    </source>
</reference>
<feature type="compositionally biased region" description="Low complexity" evidence="1">
    <location>
        <begin position="127"/>
        <end position="138"/>
    </location>
</feature>
<keyword evidence="2" id="KW-0812">Transmembrane</keyword>
<evidence type="ECO:0000313" key="4">
    <source>
        <dbReference type="WBParaSite" id="Pan_g1453.t1"/>
    </source>
</evidence>
<sequence>METKSPSKEKSTKDAGSPNDAPETKDNHSAKEEDDTKTAKKATVTTAASPPKRSGTTGTGTTPDSSTKRNLSLSRKKAKDFIHAHRSRAASSRRAKSTCPNDEELNTCAGTQPTMDGVAPSPAGHASPRASLSSSSKRAGLKSMLMKKGSSFKDAMLGSARNSPRSSTFKRNRACRQKVSMEKPITQHPMPLLGDDEQQPLGQLGVSHVVVRKKLDHKQLEAEMRRRNRCYRVWSIYLAFFAVIFVTVFIVLSAVGVYRVFQLYIWFGVEMAVDTLSKTKWSMEDGQCLTLGPIGSMLRRGKIQLDYTTCTLPFEPASTAPWSSWTDCDGRDFRYRHRVVGEGQLVLFDSVESFIEKEWC</sequence>
<keyword evidence="2" id="KW-0472">Membrane</keyword>